<feature type="region of interest" description="Disordered" evidence="5">
    <location>
        <begin position="23"/>
        <end position="42"/>
    </location>
</feature>
<feature type="transmembrane region" description="Helical" evidence="6">
    <location>
        <begin position="163"/>
        <end position="180"/>
    </location>
</feature>
<feature type="transmembrane region" description="Helical" evidence="6">
    <location>
        <begin position="137"/>
        <end position="156"/>
    </location>
</feature>
<dbReference type="PROSITE" id="PS50850">
    <property type="entry name" value="MFS"/>
    <property type="match status" value="1"/>
</dbReference>
<keyword evidence="4 6" id="KW-0472">Membrane</keyword>
<feature type="transmembrane region" description="Helical" evidence="6">
    <location>
        <begin position="323"/>
        <end position="343"/>
    </location>
</feature>
<accession>A0AAN6WVP2</accession>
<evidence type="ECO:0000313" key="9">
    <source>
        <dbReference type="Proteomes" id="UP001302126"/>
    </source>
</evidence>
<feature type="transmembrane region" description="Helical" evidence="6">
    <location>
        <begin position="540"/>
        <end position="560"/>
    </location>
</feature>
<feature type="transmembrane region" description="Helical" evidence="6">
    <location>
        <begin position="460"/>
        <end position="481"/>
    </location>
</feature>
<dbReference type="SUPFAM" id="SSF103473">
    <property type="entry name" value="MFS general substrate transporter"/>
    <property type="match status" value="1"/>
</dbReference>
<evidence type="ECO:0000256" key="2">
    <source>
        <dbReference type="ARBA" id="ARBA00022692"/>
    </source>
</evidence>
<evidence type="ECO:0000313" key="8">
    <source>
        <dbReference type="EMBL" id="KAK4188999.1"/>
    </source>
</evidence>
<feature type="transmembrane region" description="Helical" evidence="6">
    <location>
        <begin position="251"/>
        <end position="270"/>
    </location>
</feature>
<feature type="transmembrane region" description="Helical" evidence="6">
    <location>
        <begin position="405"/>
        <end position="423"/>
    </location>
</feature>
<proteinExistence type="predicted"/>
<feature type="transmembrane region" description="Helical" evidence="6">
    <location>
        <begin position="291"/>
        <end position="311"/>
    </location>
</feature>
<feature type="transmembrane region" description="Helical" evidence="6">
    <location>
        <begin position="219"/>
        <end position="239"/>
    </location>
</feature>
<protein>
    <submittedName>
        <fullName evidence="8">Major facilitator superfamily domain-containing protein</fullName>
    </submittedName>
</protein>
<reference evidence="8" key="2">
    <citation type="submission" date="2023-05" db="EMBL/GenBank/DDBJ databases">
        <authorList>
            <consortium name="Lawrence Berkeley National Laboratory"/>
            <person name="Steindorff A."/>
            <person name="Hensen N."/>
            <person name="Bonometti L."/>
            <person name="Westerberg I."/>
            <person name="Brannstrom I.O."/>
            <person name="Guillou S."/>
            <person name="Cros-Aarteil S."/>
            <person name="Calhoun S."/>
            <person name="Haridas S."/>
            <person name="Kuo A."/>
            <person name="Mondo S."/>
            <person name="Pangilinan J."/>
            <person name="Riley R."/>
            <person name="Labutti K."/>
            <person name="Andreopoulos B."/>
            <person name="Lipzen A."/>
            <person name="Chen C."/>
            <person name="Yanf M."/>
            <person name="Daum C."/>
            <person name="Ng V."/>
            <person name="Clum A."/>
            <person name="Ohm R."/>
            <person name="Martin F."/>
            <person name="Silar P."/>
            <person name="Natvig D."/>
            <person name="Lalanne C."/>
            <person name="Gautier V."/>
            <person name="Ament-Velasquez S.L."/>
            <person name="Kruys A."/>
            <person name="Hutchinson M.I."/>
            <person name="Powell A.J."/>
            <person name="Barry K."/>
            <person name="Miller A.N."/>
            <person name="Grigoriev I.V."/>
            <person name="Debuchy R."/>
            <person name="Gladieux P."/>
            <person name="Thoren M.H."/>
            <person name="Johannesson H."/>
        </authorList>
    </citation>
    <scope>NUCLEOTIDE SEQUENCE</scope>
    <source>
        <strain evidence="8">PSN309</strain>
    </source>
</reference>
<gene>
    <name evidence="8" type="ORF">QBC35DRAFT_431779</name>
</gene>
<dbReference type="Pfam" id="PF07690">
    <property type="entry name" value="MFS_1"/>
    <property type="match status" value="1"/>
</dbReference>
<dbReference type="Gene3D" id="1.20.1720.10">
    <property type="entry name" value="Multidrug resistance protein D"/>
    <property type="match status" value="1"/>
</dbReference>
<dbReference type="AlphaFoldDB" id="A0AAN6WVP2"/>
<feature type="transmembrane region" description="Helical" evidence="6">
    <location>
        <begin position="93"/>
        <end position="117"/>
    </location>
</feature>
<keyword evidence="2 6" id="KW-0812">Transmembrane</keyword>
<keyword evidence="9" id="KW-1185">Reference proteome</keyword>
<feature type="transmembrane region" description="Helical" evidence="6">
    <location>
        <begin position="430"/>
        <end position="448"/>
    </location>
</feature>
<feature type="domain" description="Major facilitator superfamily (MFS) profile" evidence="7">
    <location>
        <begin position="95"/>
        <end position="564"/>
    </location>
</feature>
<evidence type="ECO:0000256" key="5">
    <source>
        <dbReference type="SAM" id="MobiDB-lite"/>
    </source>
</evidence>
<dbReference type="InterPro" id="IPR011701">
    <property type="entry name" value="MFS"/>
</dbReference>
<feature type="transmembrane region" description="Helical" evidence="6">
    <location>
        <begin position="186"/>
        <end position="207"/>
    </location>
</feature>
<evidence type="ECO:0000256" key="1">
    <source>
        <dbReference type="ARBA" id="ARBA00004141"/>
    </source>
</evidence>
<reference evidence="8" key="1">
    <citation type="journal article" date="2023" name="Mol. Phylogenet. Evol.">
        <title>Genome-scale phylogeny and comparative genomics of the fungal order Sordariales.</title>
        <authorList>
            <person name="Hensen N."/>
            <person name="Bonometti L."/>
            <person name="Westerberg I."/>
            <person name="Brannstrom I.O."/>
            <person name="Guillou S."/>
            <person name="Cros-Aarteil S."/>
            <person name="Calhoun S."/>
            <person name="Haridas S."/>
            <person name="Kuo A."/>
            <person name="Mondo S."/>
            <person name="Pangilinan J."/>
            <person name="Riley R."/>
            <person name="LaButti K."/>
            <person name="Andreopoulos B."/>
            <person name="Lipzen A."/>
            <person name="Chen C."/>
            <person name="Yan M."/>
            <person name="Daum C."/>
            <person name="Ng V."/>
            <person name="Clum A."/>
            <person name="Steindorff A."/>
            <person name="Ohm R.A."/>
            <person name="Martin F."/>
            <person name="Silar P."/>
            <person name="Natvig D.O."/>
            <person name="Lalanne C."/>
            <person name="Gautier V."/>
            <person name="Ament-Velasquez S.L."/>
            <person name="Kruys A."/>
            <person name="Hutchinson M.I."/>
            <person name="Powell A.J."/>
            <person name="Barry K."/>
            <person name="Miller A.N."/>
            <person name="Grigoriev I.V."/>
            <person name="Debuchy R."/>
            <person name="Gladieux P."/>
            <person name="Hiltunen Thoren M."/>
            <person name="Johannesson H."/>
        </authorList>
    </citation>
    <scope>NUCLEOTIDE SEQUENCE</scope>
    <source>
        <strain evidence="8">PSN309</strain>
    </source>
</reference>
<dbReference type="Gene3D" id="1.20.1250.20">
    <property type="entry name" value="MFS general substrate transporter like domains"/>
    <property type="match status" value="1"/>
</dbReference>
<organism evidence="8 9">
    <name type="scientific">Podospora australis</name>
    <dbReference type="NCBI Taxonomy" id="1536484"/>
    <lineage>
        <taxon>Eukaryota</taxon>
        <taxon>Fungi</taxon>
        <taxon>Dikarya</taxon>
        <taxon>Ascomycota</taxon>
        <taxon>Pezizomycotina</taxon>
        <taxon>Sordariomycetes</taxon>
        <taxon>Sordariomycetidae</taxon>
        <taxon>Sordariales</taxon>
        <taxon>Podosporaceae</taxon>
        <taxon>Podospora</taxon>
    </lineage>
</organism>
<dbReference type="GO" id="GO:0016020">
    <property type="term" value="C:membrane"/>
    <property type="evidence" value="ECO:0007669"/>
    <property type="project" value="UniProtKB-SubCell"/>
</dbReference>
<evidence type="ECO:0000259" key="7">
    <source>
        <dbReference type="PROSITE" id="PS50850"/>
    </source>
</evidence>
<feature type="transmembrane region" description="Helical" evidence="6">
    <location>
        <begin position="493"/>
        <end position="520"/>
    </location>
</feature>
<keyword evidence="3 6" id="KW-1133">Transmembrane helix</keyword>
<name>A0AAN6WVP2_9PEZI</name>
<dbReference type="GO" id="GO:0022857">
    <property type="term" value="F:transmembrane transporter activity"/>
    <property type="evidence" value="ECO:0007669"/>
    <property type="project" value="InterPro"/>
</dbReference>
<comment type="caution">
    <text evidence="8">The sequence shown here is derived from an EMBL/GenBank/DDBJ whole genome shotgun (WGS) entry which is preliminary data.</text>
</comment>
<dbReference type="InterPro" id="IPR020846">
    <property type="entry name" value="MFS_dom"/>
</dbReference>
<sequence length="571" mass="60421">MEMQATTTPPLLRLLQVSQIEPAGETTSSASSRKSHAATARASEHPLGALPVVVPTPGVAALTAASVLGAASGSTPELPPATTVPLLRTSRTIIVIVQICGMLFFSSFCNGIIVVGLPAMQHELGLQEGLLVWPTSSYYLTAGSCLLLAGSIADVVGTKRVNLVGSLLAAVFALGCGLARSEGQLIGFRAVQGLANAIITPSSISIISNNVREGRPRNLGFASMGFTQPLGFCFGLVLGGVFIDTVGWRPAFYLAAAASVALVVVGIWALPRDVPRSAQSRSVWKRLASEIDWTGVLLASAGLAMLSYVLASLSADINEIRKAASIVLLILSGFSIPAFVLWMHYQGKHNRTALIPNSVWRNHVFTSSCLMVLFTNALTNCMELYSSLFFQSVQGNSALQASIRLLPSFVAGVAASLSTGIFVHRMPVMWTVLISCVASAGAPLLMALVPIDQIYWKNAFFGQILTPIACDLLFTVGLLIISDNFPKHMQALGGAVFNTCAQIGVAIGLSVTQVIASAVTNDSPFENKSSPEALMRGYRVSFWIMFGWMVFSCVVCVVGLRRVGAIGAKRD</sequence>
<feature type="transmembrane region" description="Helical" evidence="6">
    <location>
        <begin position="364"/>
        <end position="385"/>
    </location>
</feature>
<dbReference type="PANTHER" id="PTHR42718">
    <property type="entry name" value="MAJOR FACILITATOR SUPERFAMILY MULTIDRUG TRANSPORTER MFSC"/>
    <property type="match status" value="1"/>
</dbReference>
<evidence type="ECO:0000256" key="3">
    <source>
        <dbReference type="ARBA" id="ARBA00022989"/>
    </source>
</evidence>
<dbReference type="EMBL" id="MU864381">
    <property type="protein sequence ID" value="KAK4188999.1"/>
    <property type="molecule type" value="Genomic_DNA"/>
</dbReference>
<dbReference type="PANTHER" id="PTHR42718:SF27">
    <property type="entry name" value="TRANSPORTER, PUTATIVE-RELATED"/>
    <property type="match status" value="1"/>
</dbReference>
<evidence type="ECO:0000256" key="4">
    <source>
        <dbReference type="ARBA" id="ARBA00023136"/>
    </source>
</evidence>
<dbReference type="Proteomes" id="UP001302126">
    <property type="component" value="Unassembled WGS sequence"/>
</dbReference>
<comment type="subcellular location">
    <subcellularLocation>
        <location evidence="1">Membrane</location>
        <topology evidence="1">Multi-pass membrane protein</topology>
    </subcellularLocation>
</comment>
<evidence type="ECO:0000256" key="6">
    <source>
        <dbReference type="SAM" id="Phobius"/>
    </source>
</evidence>
<dbReference type="InterPro" id="IPR036259">
    <property type="entry name" value="MFS_trans_sf"/>
</dbReference>